<dbReference type="Pfam" id="PF19420">
    <property type="entry name" value="DDAH_eukar"/>
    <property type="match status" value="1"/>
</dbReference>
<dbReference type="SUPFAM" id="SSF55909">
    <property type="entry name" value="Pentein"/>
    <property type="match status" value="1"/>
</dbReference>
<dbReference type="GO" id="GO:0016403">
    <property type="term" value="F:dimethylargininase activity"/>
    <property type="evidence" value="ECO:0007669"/>
    <property type="project" value="UniProtKB-EC"/>
</dbReference>
<dbReference type="PANTHER" id="PTHR47271">
    <property type="entry name" value="ARGININE DEIMINASE"/>
    <property type="match status" value="1"/>
</dbReference>
<evidence type="ECO:0000313" key="1">
    <source>
        <dbReference type="EMBL" id="VAW43011.1"/>
    </source>
</evidence>
<dbReference type="PANTHER" id="PTHR47271:SF2">
    <property type="entry name" value="ARGININE DEIMINASE"/>
    <property type="match status" value="1"/>
</dbReference>
<keyword evidence="1" id="KW-0378">Hydrolase</keyword>
<organism evidence="1">
    <name type="scientific">hydrothermal vent metagenome</name>
    <dbReference type="NCBI Taxonomy" id="652676"/>
    <lineage>
        <taxon>unclassified sequences</taxon>
        <taxon>metagenomes</taxon>
        <taxon>ecological metagenomes</taxon>
    </lineage>
</organism>
<name>A0A3B0VJA6_9ZZZZ</name>
<dbReference type="Gene3D" id="3.75.10.10">
    <property type="entry name" value="L-arginine/glycine Amidinotransferase, Chain A"/>
    <property type="match status" value="1"/>
</dbReference>
<reference evidence="1" key="1">
    <citation type="submission" date="2018-06" db="EMBL/GenBank/DDBJ databases">
        <authorList>
            <person name="Zhirakovskaya E."/>
        </authorList>
    </citation>
    <scope>NUCLEOTIDE SEQUENCE</scope>
</reference>
<accession>A0A3B0VJA6</accession>
<sequence length="287" mass="31822">MQNLCATSETGRLRSVIIGYPDNFHLVKPAIINETQKRYYFGSNRPTRKQVMVEFSGFKAALAQHNIEIFQPTPLVGVPDQLMTRDIGVVIGDTFVVTQMAQESRRDEWLGLQPILDKIDPQKIVKVPDGVVLEGGDVIVDNGRIFIGLSQRTEPAGVQFIASHFPEFEVVPVPLKQLADGEDVLHLDCSFVPVGSHHALIYRGGLATIPAAITEKYDLIEVTKAEQQILATNVLSISPTQLISRTKSVRVNAELRRRGLEVIELPFDAPPKTGGSFRCCSLPLWRD</sequence>
<dbReference type="EMBL" id="UOEU01000999">
    <property type="protein sequence ID" value="VAW43011.1"/>
    <property type="molecule type" value="Genomic_DNA"/>
</dbReference>
<proteinExistence type="predicted"/>
<dbReference type="GO" id="GO:0019546">
    <property type="term" value="P:L-arginine deiminase pathway"/>
    <property type="evidence" value="ECO:0007669"/>
    <property type="project" value="TreeGrafter"/>
</dbReference>
<gene>
    <name evidence="1" type="ORF">MNBD_CHLOROFLEXI01-1779</name>
</gene>
<dbReference type="GO" id="GO:0016990">
    <property type="term" value="F:arginine deiminase activity"/>
    <property type="evidence" value="ECO:0007669"/>
    <property type="project" value="TreeGrafter"/>
</dbReference>
<protein>
    <submittedName>
        <fullName evidence="1">NG,NG-dimethylarginine dimethylaminohydrolase 1</fullName>
        <ecNumber evidence="1">3.5.3.18</ecNumber>
    </submittedName>
</protein>
<dbReference type="AlphaFoldDB" id="A0A3B0VJA6"/>
<dbReference type="EC" id="3.5.3.18" evidence="1"/>